<evidence type="ECO:0000313" key="2">
    <source>
        <dbReference type="EMBL" id="GFJ79401.1"/>
    </source>
</evidence>
<organism evidence="2 3">
    <name type="scientific">Phytohabitans houttuyneae</name>
    <dbReference type="NCBI Taxonomy" id="1076126"/>
    <lineage>
        <taxon>Bacteria</taxon>
        <taxon>Bacillati</taxon>
        <taxon>Actinomycetota</taxon>
        <taxon>Actinomycetes</taxon>
        <taxon>Micromonosporales</taxon>
        <taxon>Micromonosporaceae</taxon>
    </lineage>
</organism>
<reference evidence="2 3" key="1">
    <citation type="submission" date="2020-03" db="EMBL/GenBank/DDBJ databases">
        <title>Whole genome shotgun sequence of Phytohabitans houttuyneae NBRC 108639.</title>
        <authorList>
            <person name="Komaki H."/>
            <person name="Tamura T."/>
        </authorList>
    </citation>
    <scope>NUCLEOTIDE SEQUENCE [LARGE SCALE GENOMIC DNA]</scope>
    <source>
        <strain evidence="2 3">NBRC 108639</strain>
    </source>
</reference>
<dbReference type="Proteomes" id="UP000482800">
    <property type="component" value="Unassembled WGS sequence"/>
</dbReference>
<protein>
    <submittedName>
        <fullName evidence="2">Uncharacterized protein</fullName>
    </submittedName>
</protein>
<dbReference type="EMBL" id="BLPF01000001">
    <property type="protein sequence ID" value="GFJ79401.1"/>
    <property type="molecule type" value="Genomic_DNA"/>
</dbReference>
<dbReference type="RefSeq" id="WP_173056941.1">
    <property type="nucleotide sequence ID" value="NZ_BAABGO010000001.1"/>
</dbReference>
<proteinExistence type="predicted"/>
<gene>
    <name evidence="2" type="ORF">Phou_035810</name>
</gene>
<evidence type="ECO:0000256" key="1">
    <source>
        <dbReference type="SAM" id="MobiDB-lite"/>
    </source>
</evidence>
<name>A0A6V8KAC2_9ACTN</name>
<sequence length="94" mass="8522">MNVGDGGGLAGTSVGVGSGDGVGDCGGAAGLPVGAGRVRVVWRGFGRSAGGGVHLDRSGVGDTVTAGARPSCPVPEGAGVTADAGGTGSACARA</sequence>
<accession>A0A6V8KAC2</accession>
<evidence type="ECO:0000313" key="3">
    <source>
        <dbReference type="Proteomes" id="UP000482800"/>
    </source>
</evidence>
<reference evidence="2 3" key="2">
    <citation type="submission" date="2020-03" db="EMBL/GenBank/DDBJ databases">
        <authorList>
            <person name="Ichikawa N."/>
            <person name="Kimura A."/>
            <person name="Kitahashi Y."/>
            <person name="Uohara A."/>
        </authorList>
    </citation>
    <scope>NUCLEOTIDE SEQUENCE [LARGE SCALE GENOMIC DNA]</scope>
    <source>
        <strain evidence="2 3">NBRC 108639</strain>
    </source>
</reference>
<comment type="caution">
    <text evidence="2">The sequence shown here is derived from an EMBL/GenBank/DDBJ whole genome shotgun (WGS) entry which is preliminary data.</text>
</comment>
<keyword evidence="3" id="KW-1185">Reference proteome</keyword>
<feature type="region of interest" description="Disordered" evidence="1">
    <location>
        <begin position="52"/>
        <end position="94"/>
    </location>
</feature>
<dbReference type="AlphaFoldDB" id="A0A6V8KAC2"/>